<organism evidence="9 10">
    <name type="scientific">Candidatus Cellulosilyticum pullistercoris</name>
    <dbReference type="NCBI Taxonomy" id="2838521"/>
    <lineage>
        <taxon>Bacteria</taxon>
        <taxon>Bacillati</taxon>
        <taxon>Bacillota</taxon>
        <taxon>Clostridia</taxon>
        <taxon>Lachnospirales</taxon>
        <taxon>Cellulosilyticaceae</taxon>
        <taxon>Cellulosilyticum</taxon>
    </lineage>
</organism>
<dbReference type="GO" id="GO:0055085">
    <property type="term" value="P:transmembrane transport"/>
    <property type="evidence" value="ECO:0007669"/>
    <property type="project" value="InterPro"/>
</dbReference>
<gene>
    <name evidence="9" type="ORF">H9872_01615</name>
</gene>
<feature type="transmembrane region" description="Helical" evidence="7">
    <location>
        <begin position="194"/>
        <end position="215"/>
    </location>
</feature>
<keyword evidence="3" id="KW-1003">Cell membrane</keyword>
<feature type="transmembrane region" description="Helical" evidence="7">
    <location>
        <begin position="82"/>
        <end position="108"/>
    </location>
</feature>
<dbReference type="PANTHER" id="PTHR43744:SF9">
    <property type="entry name" value="POLYGALACTURONAN_RHAMNOGALACTURONAN TRANSPORT SYSTEM PERMEASE PROTEIN YTCP"/>
    <property type="match status" value="1"/>
</dbReference>
<evidence type="ECO:0000256" key="7">
    <source>
        <dbReference type="SAM" id="Phobius"/>
    </source>
</evidence>
<dbReference type="AlphaFoldDB" id="A0A9E2KB47"/>
<dbReference type="InterPro" id="IPR035906">
    <property type="entry name" value="MetI-like_sf"/>
</dbReference>
<feature type="domain" description="ABC transmembrane type-1" evidence="8">
    <location>
        <begin position="78"/>
        <end position="279"/>
    </location>
</feature>
<evidence type="ECO:0000259" key="8">
    <source>
        <dbReference type="PROSITE" id="PS50928"/>
    </source>
</evidence>
<dbReference type="SUPFAM" id="SSF161098">
    <property type="entry name" value="MetI-like"/>
    <property type="match status" value="1"/>
</dbReference>
<sequence length="294" mass="32621">MKTNTKTATYKEPKKPFQFDLFVLLNSLFFICLGVIIIVPILKILVDSVDAKAAYGINLWPNEFSVSGYKVILSTAALYRPFFISCLTTVLGTFFGLTLSTLGAYVLIQFEMPGRTLFSYMLLFTMIFQAGMVPTYLAFKNLGLTNTIWAVVLPGSINVYNLILMRNFFEGIPQSLFESAEIDGCTPLGTFGRIVLPLSKAALASVGLMFAVYFWNQYTNFTLYITDASLQNFQVKLRSIILDDQSLAAASAAGIFQTTVKNAAIIVVMAPFLIIYPFLQKYFVTGINMGAVKE</sequence>
<dbReference type="Proteomes" id="UP000824229">
    <property type="component" value="Unassembled WGS sequence"/>
</dbReference>
<evidence type="ECO:0000256" key="6">
    <source>
        <dbReference type="ARBA" id="ARBA00023136"/>
    </source>
</evidence>
<feature type="transmembrane region" description="Helical" evidence="7">
    <location>
        <begin position="263"/>
        <end position="279"/>
    </location>
</feature>
<protein>
    <submittedName>
        <fullName evidence="9">Carbohydrate ABC transporter permease</fullName>
    </submittedName>
</protein>
<dbReference type="CDD" id="cd06261">
    <property type="entry name" value="TM_PBP2"/>
    <property type="match status" value="1"/>
</dbReference>
<dbReference type="PROSITE" id="PS50928">
    <property type="entry name" value="ABC_TM1"/>
    <property type="match status" value="1"/>
</dbReference>
<comment type="subcellular location">
    <subcellularLocation>
        <location evidence="1">Cell membrane</location>
        <topology evidence="1">Multi-pass membrane protein</topology>
    </subcellularLocation>
</comment>
<name>A0A9E2KB47_9FIRM</name>
<dbReference type="Gene3D" id="1.10.3720.10">
    <property type="entry name" value="MetI-like"/>
    <property type="match status" value="1"/>
</dbReference>
<reference evidence="9" key="1">
    <citation type="journal article" date="2021" name="PeerJ">
        <title>Extensive microbial diversity within the chicken gut microbiome revealed by metagenomics and culture.</title>
        <authorList>
            <person name="Gilroy R."/>
            <person name="Ravi A."/>
            <person name="Getino M."/>
            <person name="Pursley I."/>
            <person name="Horton D.L."/>
            <person name="Alikhan N.F."/>
            <person name="Baker D."/>
            <person name="Gharbi K."/>
            <person name="Hall N."/>
            <person name="Watson M."/>
            <person name="Adriaenssens E.M."/>
            <person name="Foster-Nyarko E."/>
            <person name="Jarju S."/>
            <person name="Secka A."/>
            <person name="Antonio M."/>
            <person name="Oren A."/>
            <person name="Chaudhuri R.R."/>
            <person name="La Ragione R."/>
            <person name="Hildebrand F."/>
            <person name="Pallen M.J."/>
        </authorList>
    </citation>
    <scope>NUCLEOTIDE SEQUENCE</scope>
    <source>
        <strain evidence="9">B5-657</strain>
    </source>
</reference>
<dbReference type="EMBL" id="JAHLFQ010000026">
    <property type="protein sequence ID" value="MBU3803443.1"/>
    <property type="molecule type" value="Genomic_DNA"/>
</dbReference>
<evidence type="ECO:0000256" key="4">
    <source>
        <dbReference type="ARBA" id="ARBA00022692"/>
    </source>
</evidence>
<evidence type="ECO:0000256" key="1">
    <source>
        <dbReference type="ARBA" id="ARBA00004651"/>
    </source>
</evidence>
<evidence type="ECO:0000313" key="10">
    <source>
        <dbReference type="Proteomes" id="UP000824229"/>
    </source>
</evidence>
<feature type="transmembrane region" description="Helical" evidence="7">
    <location>
        <begin position="120"/>
        <end position="139"/>
    </location>
</feature>
<keyword evidence="4 7" id="KW-0812">Transmembrane</keyword>
<dbReference type="GO" id="GO:0005886">
    <property type="term" value="C:plasma membrane"/>
    <property type="evidence" value="ECO:0007669"/>
    <property type="project" value="UniProtKB-SubCell"/>
</dbReference>
<accession>A0A9E2KB47</accession>
<dbReference type="InterPro" id="IPR000515">
    <property type="entry name" value="MetI-like"/>
</dbReference>
<keyword evidence="2" id="KW-0813">Transport</keyword>
<keyword evidence="6 7" id="KW-0472">Membrane</keyword>
<evidence type="ECO:0000256" key="3">
    <source>
        <dbReference type="ARBA" id="ARBA00022475"/>
    </source>
</evidence>
<keyword evidence="5 7" id="KW-1133">Transmembrane helix</keyword>
<proteinExistence type="predicted"/>
<feature type="transmembrane region" description="Helical" evidence="7">
    <location>
        <begin position="145"/>
        <end position="164"/>
    </location>
</feature>
<feature type="transmembrane region" description="Helical" evidence="7">
    <location>
        <begin position="21"/>
        <end position="42"/>
    </location>
</feature>
<evidence type="ECO:0000256" key="5">
    <source>
        <dbReference type="ARBA" id="ARBA00022989"/>
    </source>
</evidence>
<evidence type="ECO:0000313" key="9">
    <source>
        <dbReference type="EMBL" id="MBU3803443.1"/>
    </source>
</evidence>
<evidence type="ECO:0000256" key="2">
    <source>
        <dbReference type="ARBA" id="ARBA00022448"/>
    </source>
</evidence>
<comment type="caution">
    <text evidence="9">The sequence shown here is derived from an EMBL/GenBank/DDBJ whole genome shotgun (WGS) entry which is preliminary data.</text>
</comment>
<dbReference type="PANTHER" id="PTHR43744">
    <property type="entry name" value="ABC TRANSPORTER PERMEASE PROTEIN MG189-RELATED-RELATED"/>
    <property type="match status" value="1"/>
</dbReference>
<reference evidence="9" key="2">
    <citation type="submission" date="2021-04" db="EMBL/GenBank/DDBJ databases">
        <authorList>
            <person name="Gilroy R."/>
        </authorList>
    </citation>
    <scope>NUCLEOTIDE SEQUENCE</scope>
    <source>
        <strain evidence="9">B5-657</strain>
    </source>
</reference>